<sequence>DVLLSRITCLHDWNAAQVDCTYMNWFLGDPGRNDLHLLALKNGVITAAPICLTLQICLVMYEIKERNFSSAPE</sequence>
<organism evidence="1 2">
    <name type="scientific">Cryptolaemus montrouzieri</name>
    <dbReference type="NCBI Taxonomy" id="559131"/>
    <lineage>
        <taxon>Eukaryota</taxon>
        <taxon>Metazoa</taxon>
        <taxon>Ecdysozoa</taxon>
        <taxon>Arthropoda</taxon>
        <taxon>Hexapoda</taxon>
        <taxon>Insecta</taxon>
        <taxon>Pterygota</taxon>
        <taxon>Neoptera</taxon>
        <taxon>Endopterygota</taxon>
        <taxon>Coleoptera</taxon>
        <taxon>Polyphaga</taxon>
        <taxon>Cucujiformia</taxon>
        <taxon>Coccinelloidea</taxon>
        <taxon>Coccinellidae</taxon>
        <taxon>Scymninae</taxon>
        <taxon>Scymnini</taxon>
        <taxon>Cryptolaemus</taxon>
    </lineage>
</organism>
<proteinExistence type="predicted"/>
<reference evidence="1 2" key="1">
    <citation type="journal article" date="2021" name="BMC Biol.">
        <title>Horizontally acquired antibacterial genes associated with adaptive radiation of ladybird beetles.</title>
        <authorList>
            <person name="Li H.S."/>
            <person name="Tang X.F."/>
            <person name="Huang Y.H."/>
            <person name="Xu Z.Y."/>
            <person name="Chen M.L."/>
            <person name="Du X.Y."/>
            <person name="Qiu B.Y."/>
            <person name="Chen P.T."/>
            <person name="Zhang W."/>
            <person name="Slipinski A."/>
            <person name="Escalona H.E."/>
            <person name="Waterhouse R.M."/>
            <person name="Zwick A."/>
            <person name="Pang H."/>
        </authorList>
    </citation>
    <scope>NUCLEOTIDE SEQUENCE [LARGE SCALE GENOMIC DNA]</scope>
    <source>
        <strain evidence="1">SYSU2018</strain>
    </source>
</reference>
<dbReference type="EMBL" id="JABFTP020000165">
    <property type="protein sequence ID" value="KAL3283830.1"/>
    <property type="molecule type" value="Genomic_DNA"/>
</dbReference>
<dbReference type="Proteomes" id="UP001516400">
    <property type="component" value="Unassembled WGS sequence"/>
</dbReference>
<comment type="caution">
    <text evidence="1">The sequence shown here is derived from an EMBL/GenBank/DDBJ whole genome shotgun (WGS) entry which is preliminary data.</text>
</comment>
<protein>
    <submittedName>
        <fullName evidence="1">Uncharacterized protein</fullName>
    </submittedName>
</protein>
<keyword evidence="2" id="KW-1185">Reference proteome</keyword>
<evidence type="ECO:0000313" key="1">
    <source>
        <dbReference type="EMBL" id="KAL3283830.1"/>
    </source>
</evidence>
<evidence type="ECO:0000313" key="2">
    <source>
        <dbReference type="Proteomes" id="UP001516400"/>
    </source>
</evidence>
<gene>
    <name evidence="1" type="ORF">HHI36_018001</name>
</gene>
<dbReference type="AlphaFoldDB" id="A0ABD2NYN8"/>
<name>A0ABD2NYN8_9CUCU</name>
<accession>A0ABD2NYN8</accession>
<feature type="non-terminal residue" evidence="1">
    <location>
        <position position="1"/>
    </location>
</feature>